<protein>
    <recommendedName>
        <fullName evidence="1">Serine aminopeptidase S33 domain-containing protein</fullName>
    </recommendedName>
</protein>
<proteinExistence type="predicted"/>
<dbReference type="EMBL" id="BART01007878">
    <property type="protein sequence ID" value="GAG65077.1"/>
    <property type="molecule type" value="Genomic_DNA"/>
</dbReference>
<dbReference type="PRINTS" id="PR00111">
    <property type="entry name" value="ABHYDROLASE"/>
</dbReference>
<sequence>MNRIEFKLHATDNLKLFGYSWQPDTEAPKASVALVHGMGEHIMRYDHWAEKFVNRGYAVTGMDHRGHGRSEGKRGHIPSYESLLQDVDMLIKKSLEFFPDKPVILYGHSLGGNIILNHALTRKNISRYIVTSPWLQLSFKPSSIKLALAKAMKRILPGLLQPSGLNVGHISHDPEVVKAYENDPLVHDKISVRMFISAYTRGEWALANAGKLDRSVLLMHGGDDKITSADASRRFAEKAGKYVELKIWEEMYHELHNEKIKDEVFGYIVDWLKK</sequence>
<dbReference type="PANTHER" id="PTHR11614">
    <property type="entry name" value="PHOSPHOLIPASE-RELATED"/>
    <property type="match status" value="1"/>
</dbReference>
<dbReference type="InterPro" id="IPR051044">
    <property type="entry name" value="MAG_DAG_Lipase"/>
</dbReference>
<dbReference type="InterPro" id="IPR029058">
    <property type="entry name" value="AB_hydrolase_fold"/>
</dbReference>
<evidence type="ECO:0000259" key="1">
    <source>
        <dbReference type="Pfam" id="PF12146"/>
    </source>
</evidence>
<dbReference type="InterPro" id="IPR022742">
    <property type="entry name" value="Hydrolase_4"/>
</dbReference>
<dbReference type="InterPro" id="IPR000073">
    <property type="entry name" value="AB_hydrolase_1"/>
</dbReference>
<accession>X1A4J1</accession>
<evidence type="ECO:0000313" key="2">
    <source>
        <dbReference type="EMBL" id="GAG65077.1"/>
    </source>
</evidence>
<feature type="domain" description="Serine aminopeptidase S33" evidence="1">
    <location>
        <begin position="27"/>
        <end position="259"/>
    </location>
</feature>
<organism evidence="2">
    <name type="scientific">marine sediment metagenome</name>
    <dbReference type="NCBI Taxonomy" id="412755"/>
    <lineage>
        <taxon>unclassified sequences</taxon>
        <taxon>metagenomes</taxon>
        <taxon>ecological metagenomes</taxon>
    </lineage>
</organism>
<name>X1A4J1_9ZZZZ</name>
<dbReference type="Pfam" id="PF12146">
    <property type="entry name" value="Hydrolase_4"/>
    <property type="match status" value="1"/>
</dbReference>
<dbReference type="SUPFAM" id="SSF53474">
    <property type="entry name" value="alpha/beta-Hydrolases"/>
    <property type="match status" value="1"/>
</dbReference>
<comment type="caution">
    <text evidence="2">The sequence shown here is derived from an EMBL/GenBank/DDBJ whole genome shotgun (WGS) entry which is preliminary data.</text>
</comment>
<reference evidence="2" key="1">
    <citation type="journal article" date="2014" name="Front. Microbiol.">
        <title>High frequency of phylogenetically diverse reductive dehalogenase-homologous genes in deep subseafloor sedimentary metagenomes.</title>
        <authorList>
            <person name="Kawai M."/>
            <person name="Futagami T."/>
            <person name="Toyoda A."/>
            <person name="Takaki Y."/>
            <person name="Nishi S."/>
            <person name="Hori S."/>
            <person name="Arai W."/>
            <person name="Tsubouchi T."/>
            <person name="Morono Y."/>
            <person name="Uchiyama I."/>
            <person name="Ito T."/>
            <person name="Fujiyama A."/>
            <person name="Inagaki F."/>
            <person name="Takami H."/>
        </authorList>
    </citation>
    <scope>NUCLEOTIDE SEQUENCE</scope>
    <source>
        <strain evidence="2">Expedition CK06-06</strain>
    </source>
</reference>
<dbReference type="AlphaFoldDB" id="X1A4J1"/>
<dbReference type="Gene3D" id="3.40.50.1820">
    <property type="entry name" value="alpha/beta hydrolase"/>
    <property type="match status" value="1"/>
</dbReference>
<gene>
    <name evidence="2" type="ORF">S01H4_17838</name>
</gene>